<dbReference type="OrthoDB" id="9804313at2"/>
<comment type="catalytic activity">
    <reaction evidence="2">
        <text>N-terminal N-formyl-L-methionyl-[peptide] + H2O = N-terminal L-methionyl-[peptide] + formate</text>
        <dbReference type="Rhea" id="RHEA:24420"/>
        <dbReference type="Rhea" id="RHEA-COMP:10639"/>
        <dbReference type="Rhea" id="RHEA-COMP:10640"/>
        <dbReference type="ChEBI" id="CHEBI:15377"/>
        <dbReference type="ChEBI" id="CHEBI:15740"/>
        <dbReference type="ChEBI" id="CHEBI:49298"/>
        <dbReference type="ChEBI" id="CHEBI:64731"/>
        <dbReference type="EC" id="3.5.1.88"/>
    </reaction>
</comment>
<dbReference type="RefSeq" id="WP_151151509.1">
    <property type="nucleotide sequence ID" value="NZ_WAIE01000006.1"/>
</dbReference>
<sequence>MKLDICRWPEPVLAAKAKTVKEITPEIEELIENMIETMYEDDGVGLAAPQVGESIRLICVDQSGPKERSDLMVLINPELSECEGSVDSEEGCLSCPEFTGKVKRFEKLKVKAMDREGKEVCFDAEGYLAIILQHETDHLNGVTVVDRASRLKRTMYRKKAARWA</sequence>
<dbReference type="PANTHER" id="PTHR10458">
    <property type="entry name" value="PEPTIDE DEFORMYLASE"/>
    <property type="match status" value="1"/>
</dbReference>
<feature type="binding site" evidence="2">
    <location>
        <position position="138"/>
    </location>
    <ligand>
        <name>Fe cation</name>
        <dbReference type="ChEBI" id="CHEBI:24875"/>
    </ligand>
</feature>
<dbReference type="Proteomes" id="UP000438699">
    <property type="component" value="Unassembled WGS sequence"/>
</dbReference>
<comment type="caution">
    <text evidence="3">The sequence shown here is derived from an EMBL/GenBank/DDBJ whole genome shotgun (WGS) entry which is preliminary data.</text>
</comment>
<dbReference type="HAMAP" id="MF_00163">
    <property type="entry name" value="Pep_deformylase"/>
    <property type="match status" value="1"/>
</dbReference>
<dbReference type="PRINTS" id="PR01576">
    <property type="entry name" value="PDEFORMYLASE"/>
</dbReference>
<dbReference type="PIRSF" id="PIRSF004749">
    <property type="entry name" value="Pep_def"/>
    <property type="match status" value="1"/>
</dbReference>
<reference evidence="3 4" key="1">
    <citation type="journal article" date="2017" name="Int. J. Syst. Evol. Microbiol.">
        <title>Desulfovibrio senegalensis sp. nov., a mesophilic sulfate reducer isolated from marine sediment.</title>
        <authorList>
            <person name="Thioye A."/>
            <person name="Gam Z.B.A."/>
            <person name="Mbengue M."/>
            <person name="Cayol J.L."/>
            <person name="Joseph-Bartoli M."/>
            <person name="Toure-Kane C."/>
            <person name="Labat M."/>
        </authorList>
    </citation>
    <scope>NUCLEOTIDE SEQUENCE [LARGE SCALE GENOMIC DNA]</scope>
    <source>
        <strain evidence="3 4">DSM 101509</strain>
    </source>
</reference>
<accession>A0A6N6MYK0</accession>
<dbReference type="CDD" id="cd00487">
    <property type="entry name" value="Pep_deformylase"/>
    <property type="match status" value="1"/>
</dbReference>
<organism evidence="3 4">
    <name type="scientific">Pseudodesulfovibrio senegalensis</name>
    <dbReference type="NCBI Taxonomy" id="1721087"/>
    <lineage>
        <taxon>Bacteria</taxon>
        <taxon>Pseudomonadati</taxon>
        <taxon>Thermodesulfobacteriota</taxon>
        <taxon>Desulfovibrionia</taxon>
        <taxon>Desulfovibrionales</taxon>
        <taxon>Desulfovibrionaceae</taxon>
    </lineage>
</organism>
<dbReference type="EMBL" id="WAIE01000006">
    <property type="protein sequence ID" value="KAB1440765.1"/>
    <property type="molecule type" value="Genomic_DNA"/>
</dbReference>
<gene>
    <name evidence="2 3" type="primary">def</name>
    <name evidence="3" type="ORF">F8A88_12500</name>
</gene>
<comment type="similarity">
    <text evidence="1 2">Belongs to the polypeptide deformylase family.</text>
</comment>
<name>A0A6N6MYK0_9BACT</name>
<comment type="function">
    <text evidence="2">Removes the formyl group from the N-terminal Met of newly synthesized proteins. Requires at least a dipeptide for an efficient rate of reaction. N-terminal L-methionine is a prerequisite for activity but the enzyme has broad specificity at other positions.</text>
</comment>
<keyword evidence="2" id="KW-0479">Metal-binding</keyword>
<evidence type="ECO:0000313" key="4">
    <source>
        <dbReference type="Proteomes" id="UP000438699"/>
    </source>
</evidence>
<proteinExistence type="inferred from homology"/>
<dbReference type="AlphaFoldDB" id="A0A6N6MYK0"/>
<keyword evidence="2" id="KW-0648">Protein biosynthesis</keyword>
<dbReference type="EC" id="3.5.1.88" evidence="2"/>
<keyword evidence="4" id="KW-1185">Reference proteome</keyword>
<dbReference type="GO" id="GO:0006412">
    <property type="term" value="P:translation"/>
    <property type="evidence" value="ECO:0007669"/>
    <property type="project" value="UniProtKB-UniRule"/>
</dbReference>
<dbReference type="GO" id="GO:0046872">
    <property type="term" value="F:metal ion binding"/>
    <property type="evidence" value="ECO:0007669"/>
    <property type="project" value="UniProtKB-KW"/>
</dbReference>
<dbReference type="InterPro" id="IPR036821">
    <property type="entry name" value="Peptide_deformylase_sf"/>
</dbReference>
<dbReference type="PANTHER" id="PTHR10458:SF22">
    <property type="entry name" value="PEPTIDE DEFORMYLASE"/>
    <property type="match status" value="1"/>
</dbReference>
<keyword evidence="2 3" id="KW-0378">Hydrolase</keyword>
<feature type="binding site" evidence="2">
    <location>
        <position position="92"/>
    </location>
    <ligand>
        <name>Fe cation</name>
        <dbReference type="ChEBI" id="CHEBI:24875"/>
    </ligand>
</feature>
<dbReference type="Pfam" id="PF01327">
    <property type="entry name" value="Pep_deformylase"/>
    <property type="match status" value="1"/>
</dbReference>
<dbReference type="SUPFAM" id="SSF56420">
    <property type="entry name" value="Peptide deformylase"/>
    <property type="match status" value="1"/>
</dbReference>
<dbReference type="GO" id="GO:0042586">
    <property type="term" value="F:peptide deformylase activity"/>
    <property type="evidence" value="ECO:0007669"/>
    <property type="project" value="UniProtKB-UniRule"/>
</dbReference>
<evidence type="ECO:0000256" key="2">
    <source>
        <dbReference type="HAMAP-Rule" id="MF_00163"/>
    </source>
</evidence>
<comment type="cofactor">
    <cofactor evidence="2">
        <name>Fe(2+)</name>
        <dbReference type="ChEBI" id="CHEBI:29033"/>
    </cofactor>
    <text evidence="2">Binds 1 Fe(2+) ion.</text>
</comment>
<protein>
    <recommendedName>
        <fullName evidence="2">Peptide deformylase</fullName>
        <shortName evidence="2">PDF</shortName>
        <ecNumber evidence="2">3.5.1.88</ecNumber>
    </recommendedName>
    <alternativeName>
        <fullName evidence="2">Polypeptide deformylase</fullName>
    </alternativeName>
</protein>
<evidence type="ECO:0000256" key="1">
    <source>
        <dbReference type="ARBA" id="ARBA00010759"/>
    </source>
</evidence>
<dbReference type="Gene3D" id="3.90.45.10">
    <property type="entry name" value="Peptide deformylase"/>
    <property type="match status" value="1"/>
</dbReference>
<dbReference type="NCBIfam" id="TIGR00079">
    <property type="entry name" value="pept_deformyl"/>
    <property type="match status" value="1"/>
</dbReference>
<evidence type="ECO:0000313" key="3">
    <source>
        <dbReference type="EMBL" id="KAB1440765.1"/>
    </source>
</evidence>
<feature type="binding site" evidence="2">
    <location>
        <position position="134"/>
    </location>
    <ligand>
        <name>Fe cation</name>
        <dbReference type="ChEBI" id="CHEBI:24875"/>
    </ligand>
</feature>
<dbReference type="InterPro" id="IPR023635">
    <property type="entry name" value="Peptide_deformylase"/>
</dbReference>
<feature type="active site" evidence="2">
    <location>
        <position position="135"/>
    </location>
</feature>
<keyword evidence="2" id="KW-0408">Iron</keyword>
<dbReference type="NCBIfam" id="NF001159">
    <property type="entry name" value="PRK00150.1-3"/>
    <property type="match status" value="1"/>
</dbReference>